<dbReference type="RefSeq" id="WP_183385076.1">
    <property type="nucleotide sequence ID" value="NZ_JACHXR010000014.1"/>
</dbReference>
<feature type="transmembrane region" description="Helical" evidence="12">
    <location>
        <begin position="499"/>
        <end position="519"/>
    </location>
</feature>
<dbReference type="FunFam" id="3.40.930.10:FF:000009">
    <property type="entry name" value="PTS system, fructose specific IIABC component"/>
    <property type="match status" value="1"/>
</dbReference>
<keyword evidence="4" id="KW-1003">Cell membrane</keyword>
<proteinExistence type="predicted"/>
<dbReference type="AlphaFoldDB" id="A0A7W5EX82"/>
<dbReference type="NCBIfam" id="TIGR01427">
    <property type="entry name" value="PTS_IIC_fructo"/>
    <property type="match status" value="1"/>
</dbReference>
<dbReference type="Pfam" id="PF00359">
    <property type="entry name" value="PTS_EIIA_2"/>
    <property type="match status" value="1"/>
</dbReference>
<comment type="subcellular location">
    <subcellularLocation>
        <location evidence="1">Cell inner membrane</location>
        <topology evidence="1">Multi-pass membrane protein</topology>
    </subcellularLocation>
    <subcellularLocation>
        <location evidence="2">Cytoplasm</location>
    </subcellularLocation>
</comment>
<evidence type="ECO:0000256" key="2">
    <source>
        <dbReference type="ARBA" id="ARBA00004496"/>
    </source>
</evidence>
<feature type="transmembrane region" description="Helical" evidence="12">
    <location>
        <begin position="557"/>
        <end position="576"/>
    </location>
</feature>
<keyword evidence="9 12" id="KW-0812">Transmembrane</keyword>
<feature type="domain" description="PTS EIIC type-2" evidence="15">
    <location>
        <begin position="289"/>
        <end position="626"/>
    </location>
</feature>
<dbReference type="InterPro" id="IPR003353">
    <property type="entry name" value="PTS_IIB_fruc"/>
</dbReference>
<reference evidence="16 17" key="1">
    <citation type="submission" date="2020-08" db="EMBL/GenBank/DDBJ databases">
        <title>Genomic Encyclopedia of Type Strains, Phase III (KMG-III): the genomes of soil and plant-associated and newly described type strains.</title>
        <authorList>
            <person name="Whitman W."/>
        </authorList>
    </citation>
    <scope>NUCLEOTIDE SEQUENCE [LARGE SCALE GENOMIC DNA]</scope>
    <source>
        <strain evidence="16 17">CECT 7744</strain>
    </source>
</reference>
<dbReference type="PROSITE" id="PS51104">
    <property type="entry name" value="PTS_EIIC_TYPE_2"/>
    <property type="match status" value="1"/>
</dbReference>
<evidence type="ECO:0000256" key="6">
    <source>
        <dbReference type="ARBA" id="ARBA00022597"/>
    </source>
</evidence>
<dbReference type="Proteomes" id="UP000518892">
    <property type="component" value="Unassembled WGS sequence"/>
</dbReference>
<name>A0A7W5EX82_9GAMM</name>
<keyword evidence="5" id="KW-0597">Phosphoprotein</keyword>
<dbReference type="InterPro" id="IPR002178">
    <property type="entry name" value="PTS_EIIA_type-2_dom"/>
</dbReference>
<evidence type="ECO:0000256" key="3">
    <source>
        <dbReference type="ARBA" id="ARBA00022448"/>
    </source>
</evidence>
<dbReference type="PROSITE" id="PS51099">
    <property type="entry name" value="PTS_EIIB_TYPE_2"/>
    <property type="match status" value="1"/>
</dbReference>
<dbReference type="GO" id="GO:0090563">
    <property type="term" value="F:protein-phosphocysteine-sugar phosphotransferase activity"/>
    <property type="evidence" value="ECO:0007669"/>
    <property type="project" value="TreeGrafter"/>
</dbReference>
<dbReference type="InterPro" id="IPR050864">
    <property type="entry name" value="Bacterial_PTS_Sugar_Transport"/>
</dbReference>
<keyword evidence="10 12" id="KW-1133">Transmembrane helix</keyword>
<feature type="transmembrane region" description="Helical" evidence="12">
    <location>
        <begin position="374"/>
        <end position="399"/>
    </location>
</feature>
<evidence type="ECO:0000256" key="7">
    <source>
        <dbReference type="ARBA" id="ARBA00022679"/>
    </source>
</evidence>
<accession>A0A7W5EX82</accession>
<feature type="domain" description="PTS EIIB type-2" evidence="14">
    <location>
        <begin position="170"/>
        <end position="265"/>
    </location>
</feature>
<dbReference type="PROSITE" id="PS51094">
    <property type="entry name" value="PTS_EIIA_TYPE_2"/>
    <property type="match status" value="1"/>
</dbReference>
<dbReference type="EMBL" id="JACHXR010000014">
    <property type="protein sequence ID" value="MBB3232642.1"/>
    <property type="molecule type" value="Genomic_DNA"/>
</dbReference>
<evidence type="ECO:0000259" key="14">
    <source>
        <dbReference type="PROSITE" id="PS51099"/>
    </source>
</evidence>
<feature type="transmembrane region" description="Helical" evidence="12">
    <location>
        <begin position="339"/>
        <end position="362"/>
    </location>
</feature>
<dbReference type="GO" id="GO:0009401">
    <property type="term" value="P:phosphoenolpyruvate-dependent sugar phosphotransferase system"/>
    <property type="evidence" value="ECO:0007669"/>
    <property type="project" value="UniProtKB-KW"/>
</dbReference>
<dbReference type="NCBIfam" id="TIGR00829">
    <property type="entry name" value="FRU"/>
    <property type="match status" value="1"/>
</dbReference>
<evidence type="ECO:0000256" key="12">
    <source>
        <dbReference type="SAM" id="Phobius"/>
    </source>
</evidence>
<evidence type="ECO:0000256" key="11">
    <source>
        <dbReference type="ARBA" id="ARBA00023136"/>
    </source>
</evidence>
<dbReference type="InterPro" id="IPR016152">
    <property type="entry name" value="PTrfase/Anion_transptr"/>
</dbReference>
<dbReference type="InterPro" id="IPR013014">
    <property type="entry name" value="PTS_EIIC_2"/>
</dbReference>
<gene>
    <name evidence="16" type="ORF">FHR97_003515</name>
</gene>
<feature type="transmembrane region" description="Helical" evidence="12">
    <location>
        <begin position="300"/>
        <end position="319"/>
    </location>
</feature>
<evidence type="ECO:0000256" key="5">
    <source>
        <dbReference type="ARBA" id="ARBA00022553"/>
    </source>
</evidence>
<protein>
    <submittedName>
        <fullName evidence="16">PTS system fructose-specific IIC component</fullName>
    </submittedName>
</protein>
<evidence type="ECO:0000259" key="13">
    <source>
        <dbReference type="PROSITE" id="PS51094"/>
    </source>
</evidence>
<evidence type="ECO:0000256" key="10">
    <source>
        <dbReference type="ARBA" id="ARBA00022989"/>
    </source>
</evidence>
<evidence type="ECO:0000259" key="15">
    <source>
        <dbReference type="PROSITE" id="PS51104"/>
    </source>
</evidence>
<feature type="domain" description="PTS EIIA type-2" evidence="13">
    <location>
        <begin position="5"/>
        <end position="149"/>
    </location>
</feature>
<evidence type="ECO:0000313" key="17">
    <source>
        <dbReference type="Proteomes" id="UP000518892"/>
    </source>
</evidence>
<dbReference type="SUPFAM" id="SSF55804">
    <property type="entry name" value="Phoshotransferase/anion transport protein"/>
    <property type="match status" value="1"/>
</dbReference>
<dbReference type="CDD" id="cd00211">
    <property type="entry name" value="PTS_IIA_fru"/>
    <property type="match status" value="1"/>
</dbReference>
<keyword evidence="8" id="KW-0598">Phosphotransferase system</keyword>
<dbReference type="InterPro" id="IPR036095">
    <property type="entry name" value="PTS_EIIB-like_sf"/>
</dbReference>
<evidence type="ECO:0000256" key="9">
    <source>
        <dbReference type="ARBA" id="ARBA00022692"/>
    </source>
</evidence>
<keyword evidence="7" id="KW-0808">Transferase</keyword>
<feature type="transmembrane region" description="Helical" evidence="12">
    <location>
        <begin position="596"/>
        <end position="616"/>
    </location>
</feature>
<keyword evidence="3" id="KW-0813">Transport</keyword>
<dbReference type="InterPro" id="IPR006327">
    <property type="entry name" value="PTS_IIC_fruc"/>
</dbReference>
<sequence length="634" mass="65742">MEVTSLISTDTICLRLQGHTKSAILDELIEVLDKAGKLIDPKAFREAILAREDQFPTGLENGVAIPHASTDAVRSPAIAVGIAPDGIEFGSLDNQPSRIFFLIAETDAVAEEHLDILAMLTRHMQDSHFIQGLLQAGSANEVLGLLAGDAQDANAVEATADAAGATMPRVAAVTGCPTGIAHTYMAADALKVCAEGMELPIRVETRGAIGERDRLTEQEIAAAEAIVIASDTRVDMDRFAGKKLIRVPVRDAIRDPKGLLERALSGEATVYAGAGDDAEPRPVATRPGIYQHLMNGVSNMLPFVVGGGILIALSFMFGVDAFDPDSPNHHPLATALMTLGGSEGAFGLMIPVLAAFIGMSIADRPGFMPAMVGGFMAVQSGGGFLGGMIAGLLGGYLMLAVSHFCRHLPRSLQGVETVLIYPVIGLLLTGGIMYLLLMPLADINSALVDWLGALGIGNLILLGTLLGGLMAVDLGGPVNKAAYTFGIAAIAADNHLPQAAVMAGGMVPPLAMGLATLLFRSRFGANERRAGKSCFVLGASFITEGAIPFAAADPFRVLPACIVGSALAGGLSMYFGCQLPAPHGGVFVIPLVEHPFHYLLAIALGSLASALLVGSLKPALAVEARLDPPCSSGP</sequence>
<keyword evidence="6" id="KW-0762">Sugar transport</keyword>
<dbReference type="PANTHER" id="PTHR30505">
    <property type="entry name" value="FRUCTOSE-LIKE PERMEASE"/>
    <property type="match status" value="1"/>
</dbReference>
<evidence type="ECO:0000256" key="8">
    <source>
        <dbReference type="ARBA" id="ARBA00022683"/>
    </source>
</evidence>
<dbReference type="GO" id="GO:0005737">
    <property type="term" value="C:cytoplasm"/>
    <property type="evidence" value="ECO:0007669"/>
    <property type="project" value="UniProtKB-SubCell"/>
</dbReference>
<feature type="transmembrane region" description="Helical" evidence="12">
    <location>
        <begin position="419"/>
        <end position="438"/>
    </location>
</feature>
<feature type="transmembrane region" description="Helical" evidence="12">
    <location>
        <begin position="450"/>
        <end position="472"/>
    </location>
</feature>
<keyword evidence="17" id="KW-1185">Reference proteome</keyword>
<dbReference type="InterPro" id="IPR013011">
    <property type="entry name" value="PTS_EIIB_2"/>
</dbReference>
<dbReference type="GO" id="GO:0005886">
    <property type="term" value="C:plasma membrane"/>
    <property type="evidence" value="ECO:0007669"/>
    <property type="project" value="UniProtKB-SubCell"/>
</dbReference>
<dbReference type="Gene3D" id="3.40.930.10">
    <property type="entry name" value="Mannitol-specific EII, Chain A"/>
    <property type="match status" value="1"/>
</dbReference>
<dbReference type="InterPro" id="IPR003501">
    <property type="entry name" value="PTS_EIIB_2/3"/>
</dbReference>
<keyword evidence="11 12" id="KW-0472">Membrane</keyword>
<evidence type="ECO:0000313" key="16">
    <source>
        <dbReference type="EMBL" id="MBB3232642.1"/>
    </source>
</evidence>
<evidence type="ECO:0000256" key="4">
    <source>
        <dbReference type="ARBA" id="ARBA00022475"/>
    </source>
</evidence>
<dbReference type="Gene3D" id="3.40.50.2300">
    <property type="match status" value="1"/>
</dbReference>
<dbReference type="GO" id="GO:0022877">
    <property type="term" value="F:protein-N(PI)-phosphohistidine-fructose phosphotransferase system transporter activity"/>
    <property type="evidence" value="ECO:0007669"/>
    <property type="project" value="InterPro"/>
</dbReference>
<comment type="caution">
    <text evidence="16">The sequence shown here is derived from an EMBL/GenBank/DDBJ whole genome shotgun (WGS) entry which is preliminary data.</text>
</comment>
<dbReference type="PANTHER" id="PTHR30505:SF28">
    <property type="entry name" value="PTS SYSTEM 2-O-ALPHA-MANNOSYL-D-GLYCERATE-SPECIFIC EIIABC COMPONENT"/>
    <property type="match status" value="1"/>
</dbReference>
<dbReference type="Pfam" id="PF02302">
    <property type="entry name" value="PTS_IIB"/>
    <property type="match status" value="1"/>
</dbReference>
<dbReference type="CDD" id="cd05569">
    <property type="entry name" value="PTS_IIB_fructose"/>
    <property type="match status" value="1"/>
</dbReference>
<dbReference type="GO" id="GO:0005351">
    <property type="term" value="F:carbohydrate:proton symporter activity"/>
    <property type="evidence" value="ECO:0007669"/>
    <property type="project" value="InterPro"/>
</dbReference>
<evidence type="ECO:0000256" key="1">
    <source>
        <dbReference type="ARBA" id="ARBA00004429"/>
    </source>
</evidence>
<dbReference type="SUPFAM" id="SSF52794">
    <property type="entry name" value="PTS system IIB component-like"/>
    <property type="match status" value="1"/>
</dbReference>
<organism evidence="16 17">
    <name type="scientific">Halomonas stenophila</name>
    <dbReference type="NCBI Taxonomy" id="795312"/>
    <lineage>
        <taxon>Bacteria</taxon>
        <taxon>Pseudomonadati</taxon>
        <taxon>Pseudomonadota</taxon>
        <taxon>Gammaproteobacteria</taxon>
        <taxon>Oceanospirillales</taxon>
        <taxon>Halomonadaceae</taxon>
        <taxon>Halomonas</taxon>
    </lineage>
</organism>